<protein>
    <submittedName>
        <fullName evidence="2">Glyoxalase-like protein</fullName>
    </submittedName>
</protein>
<gene>
    <name evidence="2" type="ORF">EDC65_0524</name>
</gene>
<proteinExistence type="predicted"/>
<keyword evidence="3" id="KW-1185">Reference proteome</keyword>
<name>A0A3N1MK32_9PROT</name>
<accession>A0A3N1MK32</accession>
<dbReference type="PANTHER" id="PTHR40265:SF1">
    <property type="entry name" value="GLYOXALASE-LIKE DOMAIN-CONTAINING PROTEIN"/>
    <property type="match status" value="1"/>
</dbReference>
<reference evidence="2 3" key="1">
    <citation type="submission" date="2018-11" db="EMBL/GenBank/DDBJ databases">
        <title>Genomic Encyclopedia of Type Strains, Phase IV (KMG-IV): sequencing the most valuable type-strain genomes for metagenomic binning, comparative biology and taxonomic classification.</title>
        <authorList>
            <person name="Goeker M."/>
        </authorList>
    </citation>
    <scope>NUCLEOTIDE SEQUENCE [LARGE SCALE GENOMIC DNA]</scope>
    <source>
        <strain evidence="2 3">DSM 5900</strain>
    </source>
</reference>
<evidence type="ECO:0000313" key="3">
    <source>
        <dbReference type="Proteomes" id="UP000278222"/>
    </source>
</evidence>
<dbReference type="Gene3D" id="3.10.180.10">
    <property type="entry name" value="2,3-Dihydroxybiphenyl 1,2-Dioxygenase, domain 1"/>
    <property type="match status" value="1"/>
</dbReference>
<dbReference type="SUPFAM" id="SSF54593">
    <property type="entry name" value="Glyoxalase/Bleomycin resistance protein/Dihydroxybiphenyl dioxygenase"/>
    <property type="match status" value="2"/>
</dbReference>
<dbReference type="AlphaFoldDB" id="A0A3N1MK32"/>
<dbReference type="OrthoDB" id="9812467at2"/>
<evidence type="ECO:0000259" key="1">
    <source>
        <dbReference type="Pfam" id="PF13468"/>
    </source>
</evidence>
<feature type="domain" description="Glyoxalase-like" evidence="1">
    <location>
        <begin position="22"/>
        <end position="211"/>
    </location>
</feature>
<organism evidence="2 3">
    <name type="scientific">Stella humosa</name>
    <dbReference type="NCBI Taxonomy" id="94"/>
    <lineage>
        <taxon>Bacteria</taxon>
        <taxon>Pseudomonadati</taxon>
        <taxon>Pseudomonadota</taxon>
        <taxon>Alphaproteobacteria</taxon>
        <taxon>Rhodospirillales</taxon>
        <taxon>Stellaceae</taxon>
        <taxon>Stella</taxon>
    </lineage>
</organism>
<dbReference type="EMBL" id="RJKX01000011">
    <property type="protein sequence ID" value="ROQ01346.1"/>
    <property type="molecule type" value="Genomic_DNA"/>
</dbReference>
<sequence length="310" mass="33118">MTPAEAATIAAQQVPTGDRFVIDHLAHWVPEERKASARLAELGFTMAPFSHQVTRAAPDAPPVSAGTANRTIMLREGYIEILTVTGDTPNARTLQAGMARYVGVHLIAFGLADPDATAARLQGAGFAPLPVVRLEREIETEAGTPGHVRFRVLRVGADAMPEGRVQFCHHLTPENMWQGRWLDHANGAIGLRSILIASDDPEEAAERYARFTGQPVRQRDDGAWVLAFDRGALVIADQERCQRLLSAPIPAIPCMAAYALAVADPAATRQHLTAGRIAFTDTGGAMLVDGGPALGAQIAFLADGAKAPWD</sequence>
<dbReference type="Proteomes" id="UP000278222">
    <property type="component" value="Unassembled WGS sequence"/>
</dbReference>
<dbReference type="RefSeq" id="WP_123688115.1">
    <property type="nucleotide sequence ID" value="NZ_AP019700.1"/>
</dbReference>
<evidence type="ECO:0000313" key="2">
    <source>
        <dbReference type="EMBL" id="ROQ01346.1"/>
    </source>
</evidence>
<dbReference type="PANTHER" id="PTHR40265">
    <property type="entry name" value="BLL2707 PROTEIN"/>
    <property type="match status" value="1"/>
</dbReference>
<dbReference type="Pfam" id="PF13468">
    <property type="entry name" value="Glyoxalase_3"/>
    <property type="match status" value="1"/>
</dbReference>
<dbReference type="InterPro" id="IPR029068">
    <property type="entry name" value="Glyas_Bleomycin-R_OHBP_Dase"/>
</dbReference>
<comment type="caution">
    <text evidence="2">The sequence shown here is derived from an EMBL/GenBank/DDBJ whole genome shotgun (WGS) entry which is preliminary data.</text>
</comment>
<dbReference type="InterPro" id="IPR025870">
    <property type="entry name" value="Glyoxalase-like_dom"/>
</dbReference>